<dbReference type="InterPro" id="IPR050833">
    <property type="entry name" value="Poly_Biosynth_Transport"/>
</dbReference>
<keyword evidence="4 6" id="KW-1133">Transmembrane helix</keyword>
<comment type="caution">
    <text evidence="7">The sequence shown here is derived from an EMBL/GenBank/DDBJ whole genome shotgun (WGS) entry which is preliminary data.</text>
</comment>
<keyword evidence="2" id="KW-1003">Cell membrane</keyword>
<comment type="subcellular location">
    <subcellularLocation>
        <location evidence="1">Cell membrane</location>
        <topology evidence="1">Multi-pass membrane protein</topology>
    </subcellularLocation>
</comment>
<dbReference type="InterPro" id="IPR044550">
    <property type="entry name" value="WzxE"/>
</dbReference>
<organism evidence="7 8">
    <name type="scientific">Legionella jamestowniensis</name>
    <dbReference type="NCBI Taxonomy" id="455"/>
    <lineage>
        <taxon>Bacteria</taxon>
        <taxon>Pseudomonadati</taxon>
        <taxon>Pseudomonadota</taxon>
        <taxon>Gammaproteobacteria</taxon>
        <taxon>Legionellales</taxon>
        <taxon>Legionellaceae</taxon>
        <taxon>Legionella</taxon>
    </lineage>
</organism>
<dbReference type="InterPro" id="IPR002797">
    <property type="entry name" value="Polysacc_synth"/>
</dbReference>
<dbReference type="EMBL" id="LNYG01000013">
    <property type="protein sequence ID" value="KTD06804.1"/>
    <property type="molecule type" value="Genomic_DNA"/>
</dbReference>
<proteinExistence type="predicted"/>
<feature type="transmembrane region" description="Helical" evidence="6">
    <location>
        <begin position="7"/>
        <end position="25"/>
    </location>
</feature>
<evidence type="ECO:0000256" key="6">
    <source>
        <dbReference type="SAM" id="Phobius"/>
    </source>
</evidence>
<feature type="transmembrane region" description="Helical" evidence="6">
    <location>
        <begin position="215"/>
        <end position="236"/>
    </location>
</feature>
<feature type="transmembrane region" description="Helical" evidence="6">
    <location>
        <begin position="331"/>
        <end position="353"/>
    </location>
</feature>
<dbReference type="Pfam" id="PF01943">
    <property type="entry name" value="Polysacc_synt"/>
    <property type="match status" value="1"/>
</dbReference>
<evidence type="ECO:0000256" key="2">
    <source>
        <dbReference type="ARBA" id="ARBA00022475"/>
    </source>
</evidence>
<dbReference type="OrthoDB" id="9769862at2"/>
<dbReference type="STRING" id="455.Ljam_0999"/>
<dbReference type="RefSeq" id="WP_058449032.1">
    <property type="nucleotide sequence ID" value="NZ_CAAAJF010000009.1"/>
</dbReference>
<feature type="transmembrane region" description="Helical" evidence="6">
    <location>
        <begin position="291"/>
        <end position="311"/>
    </location>
</feature>
<reference evidence="7 8" key="1">
    <citation type="submission" date="2015-11" db="EMBL/GenBank/DDBJ databases">
        <title>Genomic analysis of 38 Legionella species identifies large and diverse effector repertoires.</title>
        <authorList>
            <person name="Burstein D."/>
            <person name="Amaro F."/>
            <person name="Zusman T."/>
            <person name="Lifshitz Z."/>
            <person name="Cohen O."/>
            <person name="Gilbert J.A."/>
            <person name="Pupko T."/>
            <person name="Shuman H.A."/>
            <person name="Segal G."/>
        </authorList>
    </citation>
    <scope>NUCLEOTIDE SEQUENCE [LARGE SCALE GENOMIC DNA]</scope>
    <source>
        <strain evidence="7 8">JA-26-G1-E2</strain>
    </source>
</reference>
<dbReference type="GO" id="GO:0005886">
    <property type="term" value="C:plasma membrane"/>
    <property type="evidence" value="ECO:0007669"/>
    <property type="project" value="UniProtKB-SubCell"/>
</dbReference>
<feature type="transmembrane region" description="Helical" evidence="6">
    <location>
        <begin position="390"/>
        <end position="412"/>
    </location>
</feature>
<dbReference type="PATRIC" id="fig|455.5.peg.1061"/>
<evidence type="ECO:0000256" key="5">
    <source>
        <dbReference type="ARBA" id="ARBA00023136"/>
    </source>
</evidence>
<feature type="transmembrane region" description="Helical" evidence="6">
    <location>
        <begin position="173"/>
        <end position="195"/>
    </location>
</feature>
<feature type="transmembrane region" description="Helical" evidence="6">
    <location>
        <begin position="79"/>
        <end position="101"/>
    </location>
</feature>
<dbReference type="GO" id="GO:0009246">
    <property type="term" value="P:enterobacterial common antigen biosynthetic process"/>
    <property type="evidence" value="ECO:0007669"/>
    <property type="project" value="InterPro"/>
</dbReference>
<feature type="transmembrane region" description="Helical" evidence="6">
    <location>
        <begin position="260"/>
        <end position="279"/>
    </location>
</feature>
<feature type="transmembrane region" description="Helical" evidence="6">
    <location>
        <begin position="148"/>
        <end position="167"/>
    </location>
</feature>
<keyword evidence="5 6" id="KW-0472">Membrane</keyword>
<dbReference type="PANTHER" id="PTHR30250:SF30">
    <property type="entry name" value="LIPID III FLIPPASE"/>
    <property type="match status" value="1"/>
</dbReference>
<feature type="transmembrane region" description="Helical" evidence="6">
    <location>
        <begin position="360"/>
        <end position="384"/>
    </location>
</feature>
<dbReference type="Proteomes" id="UP000054715">
    <property type="component" value="Unassembled WGS sequence"/>
</dbReference>
<sequence length="423" mass="47972">MQQLKVAMLTAFSHLSRLLVNLYIIKQIAMTQGPEGLGLLGNFMTLVTIAATLAGGGISAGIIKYISEYTGSLYRQFRFAGSAFLFTTFCALLTLLLGLLFSKQLTAYVFLNQDYRGYIYFFLLAQIFISFNNYAYGLTNGFRNNTAYAVLVIVGNLLAAILASYLIPRYGFLGAIVAITAPILCPFIPVIYYALSKRFWRYLRFDSVKQDSVLLSKFSLMLLFSTVCFPIVEMYIRNKIIHLMGIETAGFWQAITKLSAAYLSFYSLFLSFYFVPIVSPKQDNQSLVREVNKMILFIGGLFLAMMIFFFYCKNLIITLVYTDKFLAINHLFLWQMLGDFFRVIGWVVGFVVVAKAATKLYILGEILQGALFILLCTIELHYSASLSAVILSYVGTAFLYCVMVLTLFYYFFRNKRATLVMEM</sequence>
<evidence type="ECO:0000256" key="1">
    <source>
        <dbReference type="ARBA" id="ARBA00004651"/>
    </source>
</evidence>
<evidence type="ECO:0000256" key="3">
    <source>
        <dbReference type="ARBA" id="ARBA00022692"/>
    </source>
</evidence>
<evidence type="ECO:0000313" key="7">
    <source>
        <dbReference type="EMBL" id="KTD06804.1"/>
    </source>
</evidence>
<name>A0A0W0UFY8_9GAMM</name>
<dbReference type="CDD" id="cd13125">
    <property type="entry name" value="MATE_like_10"/>
    <property type="match status" value="1"/>
</dbReference>
<evidence type="ECO:0000256" key="4">
    <source>
        <dbReference type="ARBA" id="ARBA00022989"/>
    </source>
</evidence>
<gene>
    <name evidence="7" type="ORF">Ljam_0999</name>
</gene>
<accession>A0A0W0UFY8</accession>
<keyword evidence="3 6" id="KW-0812">Transmembrane</keyword>
<feature type="transmembrane region" description="Helical" evidence="6">
    <location>
        <begin position="117"/>
        <end position="136"/>
    </location>
</feature>
<protein>
    <submittedName>
        <fullName evidence="7">Lipopolysaccharide biosynthesis protein</fullName>
    </submittedName>
</protein>
<dbReference type="AlphaFoldDB" id="A0A0W0UFY8"/>
<feature type="transmembrane region" description="Helical" evidence="6">
    <location>
        <begin position="45"/>
        <end position="67"/>
    </location>
</feature>
<dbReference type="PANTHER" id="PTHR30250">
    <property type="entry name" value="PST FAMILY PREDICTED COLANIC ACID TRANSPORTER"/>
    <property type="match status" value="1"/>
</dbReference>
<evidence type="ECO:0000313" key="8">
    <source>
        <dbReference type="Proteomes" id="UP000054715"/>
    </source>
</evidence>